<feature type="non-terminal residue" evidence="1">
    <location>
        <position position="24"/>
    </location>
</feature>
<proteinExistence type="predicted"/>
<name>W1XRN4_9ZZZZ</name>
<comment type="caution">
    <text evidence="1">The sequence shown here is derived from an EMBL/GenBank/DDBJ whole genome shotgun (WGS) entry which is preliminary data.</text>
</comment>
<reference evidence="1" key="1">
    <citation type="submission" date="2013-12" db="EMBL/GenBank/DDBJ databases">
        <title>A Varibaculum cambriense genome reconstructed from a premature infant gut community with otherwise low bacterial novelty that shifts toward anaerobic metabolism during the third week of life.</title>
        <authorList>
            <person name="Brown C.T."/>
            <person name="Sharon I."/>
            <person name="Thomas B.C."/>
            <person name="Castelle C.J."/>
            <person name="Morowitz M.J."/>
            <person name="Banfield J.F."/>
        </authorList>
    </citation>
    <scope>NUCLEOTIDE SEQUENCE</scope>
</reference>
<dbReference type="AlphaFoldDB" id="W1XRN4"/>
<organism evidence="1">
    <name type="scientific">human gut metagenome</name>
    <dbReference type="NCBI Taxonomy" id="408170"/>
    <lineage>
        <taxon>unclassified sequences</taxon>
        <taxon>metagenomes</taxon>
        <taxon>organismal metagenomes</taxon>
    </lineage>
</organism>
<accession>W1XRN4</accession>
<gene>
    <name evidence="1" type="ORF">Q604_UNBC12531G0001</name>
</gene>
<protein>
    <submittedName>
        <fullName evidence="1">Uncharacterized protein</fullName>
    </submittedName>
</protein>
<dbReference type="EMBL" id="AZMM01012531">
    <property type="protein sequence ID" value="ETJ33023.1"/>
    <property type="molecule type" value="Genomic_DNA"/>
</dbReference>
<sequence length="24" mass="2840">MTKQDLSLSVFTNENYKNLRYTSS</sequence>
<evidence type="ECO:0000313" key="1">
    <source>
        <dbReference type="EMBL" id="ETJ33023.1"/>
    </source>
</evidence>